<gene>
    <name evidence="5" type="ORF">R50_2639</name>
</gene>
<dbReference type="AlphaFoldDB" id="A0A6F8ZJS4"/>
<dbReference type="InterPro" id="IPR036390">
    <property type="entry name" value="WH_DNA-bd_sf"/>
</dbReference>
<evidence type="ECO:0000313" key="5">
    <source>
        <dbReference type="EMBL" id="CAB1130131.1"/>
    </source>
</evidence>
<protein>
    <submittedName>
        <fullName evidence="5">Transcriptional regulator</fullName>
    </submittedName>
</protein>
<evidence type="ECO:0000313" key="6">
    <source>
        <dbReference type="Proteomes" id="UP000503399"/>
    </source>
</evidence>
<dbReference type="InterPro" id="IPR002577">
    <property type="entry name" value="HTH_HxlR"/>
</dbReference>
<dbReference type="PANTHER" id="PTHR33204">
    <property type="entry name" value="TRANSCRIPTIONAL REGULATOR, MARR FAMILY"/>
    <property type="match status" value="1"/>
</dbReference>
<dbReference type="CDD" id="cd00090">
    <property type="entry name" value="HTH_ARSR"/>
    <property type="match status" value="1"/>
</dbReference>
<dbReference type="InterPro" id="IPR011991">
    <property type="entry name" value="ArsR-like_HTH"/>
</dbReference>
<dbReference type="Proteomes" id="UP000503399">
    <property type="component" value="Chromosome"/>
</dbReference>
<dbReference type="KEGG" id="hfv:R50_2639"/>
<evidence type="ECO:0000259" key="4">
    <source>
        <dbReference type="PROSITE" id="PS51118"/>
    </source>
</evidence>
<evidence type="ECO:0000256" key="2">
    <source>
        <dbReference type="ARBA" id="ARBA00023125"/>
    </source>
</evidence>
<dbReference type="PANTHER" id="PTHR33204:SF18">
    <property type="entry name" value="TRANSCRIPTIONAL REGULATORY PROTEIN"/>
    <property type="match status" value="1"/>
</dbReference>
<accession>A0A6F8ZJS4</accession>
<name>A0A6F8ZJS4_9FIRM</name>
<organism evidence="5 6">
    <name type="scientific">Candidatus Hydrogenisulfobacillus filiaventi</name>
    <dbReference type="NCBI Taxonomy" id="2707344"/>
    <lineage>
        <taxon>Bacteria</taxon>
        <taxon>Bacillati</taxon>
        <taxon>Bacillota</taxon>
        <taxon>Clostridia</taxon>
        <taxon>Eubacteriales</taxon>
        <taxon>Clostridiales Family XVII. Incertae Sedis</taxon>
        <taxon>Candidatus Hydrogenisulfobacillus</taxon>
    </lineage>
</organism>
<dbReference type="InterPro" id="IPR036388">
    <property type="entry name" value="WH-like_DNA-bd_sf"/>
</dbReference>
<evidence type="ECO:0000256" key="3">
    <source>
        <dbReference type="ARBA" id="ARBA00023163"/>
    </source>
</evidence>
<dbReference type="SUPFAM" id="SSF46785">
    <property type="entry name" value="Winged helix' DNA-binding domain"/>
    <property type="match status" value="1"/>
</dbReference>
<dbReference type="Gene3D" id="1.10.10.10">
    <property type="entry name" value="Winged helix-like DNA-binding domain superfamily/Winged helix DNA-binding domain"/>
    <property type="match status" value="1"/>
</dbReference>
<sequence>MRKPRDAGPEAAGSASECPVELALQVIGGKWTLLILRDLLTGPKRFGELRRSLGGVSPKTLAQRLRELEQDGILTRTVYPEVPLRVEYALTREGETLSRVVDVIRDWGEHWRGERGSRGAE</sequence>
<evidence type="ECO:0000256" key="1">
    <source>
        <dbReference type="ARBA" id="ARBA00023015"/>
    </source>
</evidence>
<feature type="domain" description="HTH hxlR-type" evidence="4">
    <location>
        <begin position="18"/>
        <end position="116"/>
    </location>
</feature>
<dbReference type="Pfam" id="PF01638">
    <property type="entry name" value="HxlR"/>
    <property type="match status" value="1"/>
</dbReference>
<dbReference type="EMBL" id="LR778114">
    <property type="protein sequence ID" value="CAB1130131.1"/>
    <property type="molecule type" value="Genomic_DNA"/>
</dbReference>
<keyword evidence="3" id="KW-0804">Transcription</keyword>
<proteinExistence type="predicted"/>
<dbReference type="GO" id="GO:0003677">
    <property type="term" value="F:DNA binding"/>
    <property type="evidence" value="ECO:0007669"/>
    <property type="project" value="UniProtKB-KW"/>
</dbReference>
<keyword evidence="1" id="KW-0805">Transcription regulation</keyword>
<dbReference type="PROSITE" id="PS51118">
    <property type="entry name" value="HTH_HXLR"/>
    <property type="match status" value="1"/>
</dbReference>
<keyword evidence="6" id="KW-1185">Reference proteome</keyword>
<keyword evidence="2" id="KW-0238">DNA-binding</keyword>
<reference evidence="5 6" key="1">
    <citation type="submission" date="2020-02" db="EMBL/GenBank/DDBJ databases">
        <authorList>
            <person name="Hogendoorn C."/>
        </authorList>
    </citation>
    <scope>NUCLEOTIDE SEQUENCE [LARGE SCALE GENOMIC DNA]</scope>
    <source>
        <strain evidence="5">R501</strain>
    </source>
</reference>